<name>A0A0V1BFB2_TRISP</name>
<gene>
    <name evidence="1" type="ORF">T01_7125</name>
</gene>
<sequence>MEGEVMEIAVKGGGWRIAGKYENRRYVKEGKKEGIADKSKEKLWELQNCLRHSLRYSLKANVFLKNSVRRSHEANVFLKLPEAMPGA</sequence>
<organism evidence="1 2">
    <name type="scientific">Trichinella spiralis</name>
    <name type="common">Trichina worm</name>
    <dbReference type="NCBI Taxonomy" id="6334"/>
    <lineage>
        <taxon>Eukaryota</taxon>
        <taxon>Metazoa</taxon>
        <taxon>Ecdysozoa</taxon>
        <taxon>Nematoda</taxon>
        <taxon>Enoplea</taxon>
        <taxon>Dorylaimia</taxon>
        <taxon>Trichinellida</taxon>
        <taxon>Trichinellidae</taxon>
        <taxon>Trichinella</taxon>
    </lineage>
</organism>
<proteinExistence type="predicted"/>
<comment type="caution">
    <text evidence="1">The sequence shown here is derived from an EMBL/GenBank/DDBJ whole genome shotgun (WGS) entry which is preliminary data.</text>
</comment>
<evidence type="ECO:0000313" key="2">
    <source>
        <dbReference type="Proteomes" id="UP000054776"/>
    </source>
</evidence>
<accession>A0A0V1BFB2</accession>
<dbReference type="AlphaFoldDB" id="A0A0V1BFB2"/>
<dbReference type="Proteomes" id="UP000054776">
    <property type="component" value="Unassembled WGS sequence"/>
</dbReference>
<dbReference type="InParanoid" id="A0A0V1BFB2"/>
<reference evidence="1 2" key="1">
    <citation type="submission" date="2015-01" db="EMBL/GenBank/DDBJ databases">
        <title>Evolution of Trichinella species and genotypes.</title>
        <authorList>
            <person name="Korhonen P.K."/>
            <person name="Edoardo P."/>
            <person name="Giuseppe L.R."/>
            <person name="Gasser R.B."/>
        </authorList>
    </citation>
    <scope>NUCLEOTIDE SEQUENCE [LARGE SCALE GENOMIC DNA]</scope>
    <source>
        <strain evidence="1">ISS3</strain>
    </source>
</reference>
<evidence type="ECO:0000313" key="1">
    <source>
        <dbReference type="EMBL" id="KRY35765.1"/>
    </source>
</evidence>
<keyword evidence="2" id="KW-1185">Reference proteome</keyword>
<protein>
    <submittedName>
        <fullName evidence="1">Uncharacterized protein</fullName>
    </submittedName>
</protein>
<dbReference type="EMBL" id="JYDH01000050">
    <property type="protein sequence ID" value="KRY35765.1"/>
    <property type="molecule type" value="Genomic_DNA"/>
</dbReference>